<name>A0ABS1YC58_9ACTN</name>
<evidence type="ECO:0000313" key="2">
    <source>
        <dbReference type="EMBL" id="MBM0274983.1"/>
    </source>
</evidence>
<reference evidence="2 3" key="1">
    <citation type="submission" date="2021-01" db="EMBL/GenBank/DDBJ databases">
        <title>Draft genome sequence of Micromonospora sp. strain STR1s_6.</title>
        <authorList>
            <person name="Karlyshev A."/>
            <person name="Jawad R."/>
        </authorList>
    </citation>
    <scope>NUCLEOTIDE SEQUENCE [LARGE SCALE GENOMIC DNA]</scope>
    <source>
        <strain evidence="2 3">STR1S-6</strain>
    </source>
</reference>
<comment type="caution">
    <text evidence="2">The sequence shown here is derived from an EMBL/GenBank/DDBJ whole genome shotgun (WGS) entry which is preliminary data.</text>
</comment>
<dbReference type="PANTHER" id="PTHR37809">
    <property type="entry name" value="RIBOSOMAL PROTEIN S12 METHYLTHIOTRANSFERASE ACCESSORY FACTOR YCAO"/>
    <property type="match status" value="1"/>
</dbReference>
<evidence type="ECO:0000313" key="3">
    <source>
        <dbReference type="Proteomes" id="UP000622245"/>
    </source>
</evidence>
<dbReference type="PANTHER" id="PTHR37809:SF1">
    <property type="entry name" value="RIBOSOMAL PROTEIN S12 METHYLTHIOTRANSFERASE ACCESSORY FACTOR YCAO"/>
    <property type="match status" value="1"/>
</dbReference>
<evidence type="ECO:0000259" key="1">
    <source>
        <dbReference type="PROSITE" id="PS51664"/>
    </source>
</evidence>
<dbReference type="InterPro" id="IPR003776">
    <property type="entry name" value="YcaO-like_dom"/>
</dbReference>
<dbReference type="EMBL" id="JAEVHL010000015">
    <property type="protein sequence ID" value="MBM0274983.1"/>
    <property type="molecule type" value="Genomic_DNA"/>
</dbReference>
<dbReference type="Gene3D" id="3.40.50.720">
    <property type="entry name" value="NAD(P)-binding Rossmann-like Domain"/>
    <property type="match status" value="1"/>
</dbReference>
<dbReference type="Proteomes" id="UP000622245">
    <property type="component" value="Unassembled WGS sequence"/>
</dbReference>
<dbReference type="PROSITE" id="PS51664">
    <property type="entry name" value="YCAO"/>
    <property type="match status" value="1"/>
</dbReference>
<keyword evidence="3" id="KW-1185">Reference proteome</keyword>
<organism evidence="2 3">
    <name type="scientific">Micromonospora tarensis</name>
    <dbReference type="NCBI Taxonomy" id="2806100"/>
    <lineage>
        <taxon>Bacteria</taxon>
        <taxon>Bacillati</taxon>
        <taxon>Actinomycetota</taxon>
        <taxon>Actinomycetes</taxon>
        <taxon>Micromonosporales</taxon>
        <taxon>Micromonosporaceae</taxon>
        <taxon>Micromonospora</taxon>
    </lineage>
</organism>
<dbReference type="RefSeq" id="WP_203147390.1">
    <property type="nucleotide sequence ID" value="NZ_JAEVHL010000015.1"/>
</dbReference>
<dbReference type="Gene3D" id="3.30.160.660">
    <property type="match status" value="1"/>
</dbReference>
<protein>
    <submittedName>
        <fullName evidence="2">TOMM leader peptide-binding protein</fullName>
    </submittedName>
</protein>
<accession>A0ABS1YC58</accession>
<gene>
    <name evidence="2" type="ORF">JM949_05700</name>
</gene>
<dbReference type="Pfam" id="PF02624">
    <property type="entry name" value="YcaO"/>
    <property type="match status" value="1"/>
</dbReference>
<sequence>MTASTAQLSTPVETVTRYLSEQARGLPYDVDVDVLGLDDRLTGPVSPAQPTSQVLLPVRLYGHTALVGPVGSDIPPCVRCLERRWQETRPMAERRALERVAVAGANGAHGVGGTGGVDAAALLPTTLSRLWQVASHLLAQPPTAPGTAPVYEVTLDTAVVRRHTLIADSLCPRCATPVADTAEHADRPLVARPKPAPDRYRLRGTEEYRLHGYVDRVCGPLGTSATRVYQFGATAPVSGLFRIRSKYDLHDSWWSGHADSYAESERAGILEGLERYAGQQPRARTVGVHDSYANLGPNALDPRECGSYRSGFYEQSHHAQPFHPELSMRWVWGQSLRDLRPVLVPEQLVYYLDRHRGEDNFVQECSNGCASGSCPEEAALYGLLELIERDAFLLTWYTGRTVPEIDIRTVRSPEVQFMRERINLFGYDVRLFDLRMDLPVPVVMAVAVRRDGGIGNLCFAAGSSLDPEDAVRAALCETASYVPGFTQRVTATLDEVRPMATNYERLTELRHHALLYGLPEMAEHAAFLFADPPLRGMAELYDDWLAERPVNHDLTDDLRYVVDQVAALGTDVLVVDQTCPEQRLCGVHTSAVVAPGLLPIDFGWARQRALHHPRLATWLKRTRATANLHPHPFP</sequence>
<dbReference type="Gene3D" id="3.30.40.250">
    <property type="match status" value="1"/>
</dbReference>
<feature type="domain" description="YcaO" evidence="1">
    <location>
        <begin position="256"/>
        <end position="634"/>
    </location>
</feature>
<dbReference type="InterPro" id="IPR027624">
    <property type="entry name" value="TOMM_cyclo_SagD"/>
</dbReference>
<dbReference type="InterPro" id="IPR022291">
    <property type="entry name" value="Bacteriocin_synth_cyclodeHase"/>
</dbReference>
<dbReference type="NCBIfam" id="TIGR03604">
    <property type="entry name" value="TOMM_cyclo_SagD"/>
    <property type="match status" value="1"/>
</dbReference>
<dbReference type="NCBIfam" id="TIGR03882">
    <property type="entry name" value="cyclo_dehyd_2"/>
    <property type="match status" value="1"/>
</dbReference>
<dbReference type="Gene3D" id="3.30.1330.230">
    <property type="match status" value="1"/>
</dbReference>
<proteinExistence type="predicted"/>